<proteinExistence type="predicted"/>
<evidence type="ECO:0000313" key="2">
    <source>
        <dbReference type="Proteomes" id="UP000054995"/>
    </source>
</evidence>
<organism evidence="1 2">
    <name type="scientific">Trichinella pseudospiralis</name>
    <name type="common">Parasitic roundworm</name>
    <dbReference type="NCBI Taxonomy" id="6337"/>
    <lineage>
        <taxon>Eukaryota</taxon>
        <taxon>Metazoa</taxon>
        <taxon>Ecdysozoa</taxon>
        <taxon>Nematoda</taxon>
        <taxon>Enoplea</taxon>
        <taxon>Dorylaimia</taxon>
        <taxon>Trichinellida</taxon>
        <taxon>Trichinellidae</taxon>
        <taxon>Trichinella</taxon>
    </lineage>
</organism>
<dbReference type="EMBL" id="JYDT01000300">
    <property type="protein sequence ID" value="KRY80880.1"/>
    <property type="molecule type" value="Genomic_DNA"/>
</dbReference>
<evidence type="ECO:0000313" key="1">
    <source>
        <dbReference type="EMBL" id="KRY80880.1"/>
    </source>
</evidence>
<dbReference type="AlphaFoldDB" id="A0A0V1F4A0"/>
<protein>
    <submittedName>
        <fullName evidence="1">Uncharacterized protein</fullName>
    </submittedName>
</protein>
<keyword evidence="2" id="KW-1185">Reference proteome</keyword>
<comment type="caution">
    <text evidence="1">The sequence shown here is derived from an EMBL/GenBank/DDBJ whole genome shotgun (WGS) entry which is preliminary data.</text>
</comment>
<name>A0A0V1F4A0_TRIPS</name>
<sequence>MHRRLSCLHIQFNLIQLGNHEATICFAHTEYIPHYCFFGGGGEEGTLNAQLLLRKACADTG</sequence>
<dbReference type="Proteomes" id="UP000054995">
    <property type="component" value="Unassembled WGS sequence"/>
</dbReference>
<reference evidence="1 2" key="1">
    <citation type="submission" date="2015-01" db="EMBL/GenBank/DDBJ databases">
        <title>Evolution of Trichinella species and genotypes.</title>
        <authorList>
            <person name="Korhonen P.K."/>
            <person name="Edoardo P."/>
            <person name="Giuseppe L.R."/>
            <person name="Gasser R.B."/>
        </authorList>
    </citation>
    <scope>NUCLEOTIDE SEQUENCE [LARGE SCALE GENOMIC DNA]</scope>
    <source>
        <strain evidence="1">ISS470</strain>
    </source>
</reference>
<gene>
    <name evidence="1" type="ORF">T4D_12392</name>
</gene>
<accession>A0A0V1F4A0</accession>